<evidence type="ECO:0000313" key="1">
    <source>
        <dbReference type="EMBL" id="KAK0612040.1"/>
    </source>
</evidence>
<sequence length="86" mass="10368">MPPLLPPTLTTPLPFLPPKIPLPIRNKQLLSSLQLPPRRKHYKQHPTYHLRRRMHIRHTVRIHKPRPVPMHRRIYRNIIPPVRSIL</sequence>
<gene>
    <name evidence="1" type="ORF">B0T14DRAFT_531494</name>
</gene>
<keyword evidence="2" id="KW-1185">Reference proteome</keyword>
<name>A0AA39WC81_9PEZI</name>
<accession>A0AA39WC81</accession>
<protein>
    <submittedName>
        <fullName evidence="1">Uncharacterized protein</fullName>
    </submittedName>
</protein>
<proteinExistence type="predicted"/>
<dbReference type="EMBL" id="JAULSU010000007">
    <property type="protein sequence ID" value="KAK0612040.1"/>
    <property type="molecule type" value="Genomic_DNA"/>
</dbReference>
<comment type="caution">
    <text evidence="1">The sequence shown here is derived from an EMBL/GenBank/DDBJ whole genome shotgun (WGS) entry which is preliminary data.</text>
</comment>
<evidence type="ECO:0000313" key="2">
    <source>
        <dbReference type="Proteomes" id="UP001175000"/>
    </source>
</evidence>
<organism evidence="1 2">
    <name type="scientific">Immersiella caudata</name>
    <dbReference type="NCBI Taxonomy" id="314043"/>
    <lineage>
        <taxon>Eukaryota</taxon>
        <taxon>Fungi</taxon>
        <taxon>Dikarya</taxon>
        <taxon>Ascomycota</taxon>
        <taxon>Pezizomycotina</taxon>
        <taxon>Sordariomycetes</taxon>
        <taxon>Sordariomycetidae</taxon>
        <taxon>Sordariales</taxon>
        <taxon>Lasiosphaeriaceae</taxon>
        <taxon>Immersiella</taxon>
    </lineage>
</organism>
<dbReference type="AlphaFoldDB" id="A0AA39WC81"/>
<reference evidence="1" key="1">
    <citation type="submission" date="2023-06" db="EMBL/GenBank/DDBJ databases">
        <title>Genome-scale phylogeny and comparative genomics of the fungal order Sordariales.</title>
        <authorList>
            <consortium name="Lawrence Berkeley National Laboratory"/>
            <person name="Hensen N."/>
            <person name="Bonometti L."/>
            <person name="Westerberg I."/>
            <person name="Brannstrom I.O."/>
            <person name="Guillou S."/>
            <person name="Cros-Aarteil S."/>
            <person name="Calhoun S."/>
            <person name="Haridas S."/>
            <person name="Kuo A."/>
            <person name="Mondo S."/>
            <person name="Pangilinan J."/>
            <person name="Riley R."/>
            <person name="Labutti K."/>
            <person name="Andreopoulos B."/>
            <person name="Lipzen A."/>
            <person name="Chen C."/>
            <person name="Yanf M."/>
            <person name="Daum C."/>
            <person name="Ng V."/>
            <person name="Clum A."/>
            <person name="Steindorff A."/>
            <person name="Ohm R."/>
            <person name="Martin F."/>
            <person name="Silar P."/>
            <person name="Natvig D."/>
            <person name="Lalanne C."/>
            <person name="Gautier V."/>
            <person name="Ament-Velasquez S.L."/>
            <person name="Kruys A."/>
            <person name="Hutchinson M.I."/>
            <person name="Powell A.J."/>
            <person name="Barry K."/>
            <person name="Miller A.N."/>
            <person name="Grigoriev I.V."/>
            <person name="Debuchy R."/>
            <person name="Gladieux P."/>
            <person name="Thoren M.H."/>
            <person name="Johannesson H."/>
        </authorList>
    </citation>
    <scope>NUCLEOTIDE SEQUENCE</scope>
    <source>
        <strain evidence="1">CBS 606.72</strain>
    </source>
</reference>
<dbReference type="Proteomes" id="UP001175000">
    <property type="component" value="Unassembled WGS sequence"/>
</dbReference>